<evidence type="ECO:0000256" key="4">
    <source>
        <dbReference type="SAM" id="MobiDB-lite"/>
    </source>
</evidence>
<sequence>MPINALTHQQLSIRLQSDELPFKSVSEVASNVDFLGQHRAKLALSFGLETKRRGYNLFAMGNSGTGRISMVMKHLEAKAQLQKAQPDWIYVNNFDEPREPWAVQMPTGYGRELVSDCQKMVGRLLVTIPAAFENPSYQRKKSAIDKTFNQKFESAIESLEKEANEKGFALFQDASNISFSPLIDGKPVDELTFSGLPQEKRDSINLVIDELEDKLTEALLEMPQWTRESYDAVQDLNALTISLASTPIISELEEKYRGLTGLQIYFKELKKFLVKIIQENFNLVESPELKNDRHLREMLQQTIVPNLLVHNNPAMGAPVVHEEHPTFSNLFGRVEYWNEGGAVITGYQHIRSGALHRANGGYLVLEADKIFDDPYIWGQLKQALQTQELKLDPPTMEGQSAVTIGLSPHGVPLNVKIILVGTRDYYYMLQEQDDEFSELFRVLVDFDEHLDKNDDNIMHMAQLVKTHSEREGFAEITNDGFIELVKFSSRLCGHQQQLSTRFGEVFELLGEADVVRLQQHMPTINSDHIVEALQQREFRHSRIRGEMLQEVLENQIIIHTDGDVVGSINGLTVWEIGSTDFGTPARITATVFPGNKGIVDIERESELGLSIHSKGVLILSGFLANRYAREFALTLSANIVMEQSYGLIDGDSASLAELCALISAITEKPIKQSMAVTGSINQFGEVQAIGGVNEKIEGFFGLCKARGLTGKQGVIIPKANQSHLMLKREVIEAVEQGMFTIYAVQNVEQALELLCLNPGDSLAELHKQISVNLKQLHDVCEDVDDDEDAEHEEEIKKLEHAKQIEQEKHKKHPEKELEAHEKESADKELKSADSELGESH</sequence>
<dbReference type="Gene3D" id="3.30.230.10">
    <property type="match status" value="1"/>
</dbReference>
<gene>
    <name evidence="6" type="ORF">C8D97_10671</name>
</gene>
<dbReference type="PROSITE" id="PS51786">
    <property type="entry name" value="LON_PROTEOLYTIC"/>
    <property type="match status" value="1"/>
</dbReference>
<evidence type="ECO:0000313" key="6">
    <source>
        <dbReference type="EMBL" id="PWK50784.1"/>
    </source>
</evidence>
<dbReference type="InterPro" id="IPR027065">
    <property type="entry name" value="Lon_Prtase"/>
</dbReference>
<dbReference type="InterPro" id="IPR014721">
    <property type="entry name" value="Ribsml_uS5_D2-typ_fold_subgr"/>
</dbReference>
<evidence type="ECO:0000256" key="3">
    <source>
        <dbReference type="SAM" id="Coils"/>
    </source>
</evidence>
<dbReference type="Gene3D" id="1.10.8.60">
    <property type="match status" value="1"/>
</dbReference>
<evidence type="ECO:0000256" key="1">
    <source>
        <dbReference type="ARBA" id="ARBA00022670"/>
    </source>
</evidence>
<dbReference type="InterPro" id="IPR046843">
    <property type="entry name" value="LonB_AAA-LID"/>
</dbReference>
<comment type="similarity">
    <text evidence="2">Belongs to the peptidase S16 family.</text>
</comment>
<dbReference type="Gene3D" id="3.40.50.300">
    <property type="entry name" value="P-loop containing nucleotide triphosphate hydrolases"/>
    <property type="match status" value="2"/>
</dbReference>
<dbReference type="Proteomes" id="UP000245790">
    <property type="component" value="Unassembled WGS sequence"/>
</dbReference>
<dbReference type="InterPro" id="IPR046844">
    <property type="entry name" value="Lon-like_helical"/>
</dbReference>
<comment type="catalytic activity">
    <reaction evidence="2">
        <text>Hydrolysis of proteins in presence of ATP.</text>
        <dbReference type="EC" id="3.4.21.53"/>
    </reaction>
</comment>
<proteinExistence type="inferred from homology"/>
<dbReference type="GO" id="GO:0030163">
    <property type="term" value="P:protein catabolic process"/>
    <property type="evidence" value="ECO:0007669"/>
    <property type="project" value="InterPro"/>
</dbReference>
<evidence type="ECO:0000256" key="2">
    <source>
        <dbReference type="PROSITE-ProRule" id="PRU01122"/>
    </source>
</evidence>
<feature type="active site" evidence="2">
    <location>
        <position position="652"/>
    </location>
</feature>
<keyword evidence="7" id="KW-1185">Reference proteome</keyword>
<dbReference type="Pfam" id="PF20436">
    <property type="entry name" value="LonB_AAA-LID"/>
    <property type="match status" value="1"/>
</dbReference>
<dbReference type="EMBL" id="QGGU01000006">
    <property type="protein sequence ID" value="PWK50784.1"/>
    <property type="molecule type" value="Genomic_DNA"/>
</dbReference>
<dbReference type="InterPro" id="IPR027417">
    <property type="entry name" value="P-loop_NTPase"/>
</dbReference>
<feature type="compositionally biased region" description="Basic and acidic residues" evidence="4">
    <location>
        <begin position="793"/>
        <end position="840"/>
    </location>
</feature>
<dbReference type="GO" id="GO:0005524">
    <property type="term" value="F:ATP binding"/>
    <property type="evidence" value="ECO:0007669"/>
    <property type="project" value="InterPro"/>
</dbReference>
<dbReference type="EC" id="3.4.21.53" evidence="2"/>
<keyword evidence="2" id="KW-0378">Hydrolase</keyword>
<dbReference type="PANTHER" id="PTHR10046">
    <property type="entry name" value="ATP DEPENDENT LON PROTEASE FAMILY MEMBER"/>
    <property type="match status" value="1"/>
</dbReference>
<comment type="caution">
    <text evidence="6">The sequence shown here is derived from an EMBL/GenBank/DDBJ whole genome shotgun (WGS) entry which is preliminary data.</text>
</comment>
<dbReference type="InterPro" id="IPR008269">
    <property type="entry name" value="Lon_proteolytic"/>
</dbReference>
<feature type="active site" evidence="2">
    <location>
        <position position="695"/>
    </location>
</feature>
<accession>A0A316FQ23</accession>
<protein>
    <recommendedName>
        <fullName evidence="2">endopeptidase La</fullName>
        <ecNumber evidence="2">3.4.21.53</ecNumber>
    </recommendedName>
</protein>
<keyword evidence="2" id="KW-0720">Serine protease</keyword>
<evidence type="ECO:0000313" key="7">
    <source>
        <dbReference type="Proteomes" id="UP000245790"/>
    </source>
</evidence>
<feature type="coiled-coil region" evidence="3">
    <location>
        <begin position="201"/>
        <end position="228"/>
    </location>
</feature>
<dbReference type="PRINTS" id="PR00830">
    <property type="entry name" value="ENDOLAPTASE"/>
</dbReference>
<feature type="domain" description="Lon proteolytic" evidence="5">
    <location>
        <begin position="562"/>
        <end position="757"/>
    </location>
</feature>
<keyword evidence="3" id="KW-0175">Coiled coil</keyword>
<reference evidence="6 7" key="1">
    <citation type="submission" date="2018-05" db="EMBL/GenBank/DDBJ databases">
        <title>Genomic Encyclopedia of Type Strains, Phase IV (KMG-IV): sequencing the most valuable type-strain genomes for metagenomic binning, comparative biology and taxonomic classification.</title>
        <authorList>
            <person name="Goeker M."/>
        </authorList>
    </citation>
    <scope>NUCLEOTIDE SEQUENCE [LARGE SCALE GENOMIC DNA]</scope>
    <source>
        <strain evidence="6 7">DSM 25350</strain>
    </source>
</reference>
<dbReference type="GO" id="GO:0004252">
    <property type="term" value="F:serine-type endopeptidase activity"/>
    <property type="evidence" value="ECO:0007669"/>
    <property type="project" value="UniProtKB-UniRule"/>
</dbReference>
<dbReference type="GO" id="GO:0004176">
    <property type="term" value="F:ATP-dependent peptidase activity"/>
    <property type="evidence" value="ECO:0007669"/>
    <property type="project" value="UniProtKB-UniRule"/>
</dbReference>
<dbReference type="Pfam" id="PF05362">
    <property type="entry name" value="Lon_C"/>
    <property type="match status" value="1"/>
</dbReference>
<dbReference type="AlphaFoldDB" id="A0A316FQ23"/>
<dbReference type="Pfam" id="PF13654">
    <property type="entry name" value="AAA_32"/>
    <property type="match status" value="1"/>
</dbReference>
<dbReference type="InterPro" id="IPR041699">
    <property type="entry name" value="AAA_32"/>
</dbReference>
<keyword evidence="1 2" id="KW-0645">Protease</keyword>
<organism evidence="6 7">
    <name type="scientific">Pleionea mediterranea</name>
    <dbReference type="NCBI Taxonomy" id="523701"/>
    <lineage>
        <taxon>Bacteria</taxon>
        <taxon>Pseudomonadati</taxon>
        <taxon>Pseudomonadota</taxon>
        <taxon>Gammaproteobacteria</taxon>
        <taxon>Oceanospirillales</taxon>
        <taxon>Pleioneaceae</taxon>
        <taxon>Pleionea</taxon>
    </lineage>
</organism>
<dbReference type="RefSeq" id="WP_170115200.1">
    <property type="nucleotide sequence ID" value="NZ_QGGU01000006.1"/>
</dbReference>
<dbReference type="Pfam" id="PF20437">
    <property type="entry name" value="LonC_helical"/>
    <property type="match status" value="1"/>
</dbReference>
<dbReference type="InterPro" id="IPR020568">
    <property type="entry name" value="Ribosomal_Su5_D2-typ_SF"/>
</dbReference>
<evidence type="ECO:0000259" key="5">
    <source>
        <dbReference type="PROSITE" id="PS51786"/>
    </source>
</evidence>
<dbReference type="GO" id="GO:0006508">
    <property type="term" value="P:proteolysis"/>
    <property type="evidence" value="ECO:0007669"/>
    <property type="project" value="UniProtKB-KW"/>
</dbReference>
<dbReference type="SUPFAM" id="SSF54211">
    <property type="entry name" value="Ribosomal protein S5 domain 2-like"/>
    <property type="match status" value="1"/>
</dbReference>
<feature type="region of interest" description="Disordered" evidence="4">
    <location>
        <begin position="784"/>
        <end position="840"/>
    </location>
</feature>
<name>A0A316FQ23_9GAMM</name>